<feature type="non-terminal residue" evidence="3">
    <location>
        <position position="462"/>
    </location>
</feature>
<evidence type="ECO:0000313" key="3">
    <source>
        <dbReference type="EMBL" id="KAF2486778.1"/>
    </source>
</evidence>
<comment type="similarity">
    <text evidence="1">Belongs to the NPR3 family.</text>
</comment>
<dbReference type="GO" id="GO:0051321">
    <property type="term" value="P:meiotic cell cycle"/>
    <property type="evidence" value="ECO:0007669"/>
    <property type="project" value="UniProtKB-UniRule"/>
</dbReference>
<keyword evidence="1" id="KW-0469">Meiosis</keyword>
<proteinExistence type="inferred from homology"/>
<dbReference type="GO" id="GO:0010508">
    <property type="term" value="P:positive regulation of autophagy"/>
    <property type="evidence" value="ECO:0007669"/>
    <property type="project" value="TreeGrafter"/>
</dbReference>
<feature type="compositionally biased region" description="Polar residues" evidence="2">
    <location>
        <begin position="151"/>
        <end position="173"/>
    </location>
</feature>
<dbReference type="GO" id="GO:0038202">
    <property type="term" value="P:TORC1 signaling"/>
    <property type="evidence" value="ECO:0007669"/>
    <property type="project" value="TreeGrafter"/>
</dbReference>
<dbReference type="OrthoDB" id="434783at2759"/>
<accession>A0A6A6Q2M2</accession>
<dbReference type="PANTHER" id="PTHR13153:SF5">
    <property type="entry name" value="GATOR COMPLEX PROTEIN NPRL3"/>
    <property type="match status" value="1"/>
</dbReference>
<dbReference type="Proteomes" id="UP000799767">
    <property type="component" value="Unassembled WGS sequence"/>
</dbReference>
<reference evidence="3" key="1">
    <citation type="journal article" date="2020" name="Stud. Mycol.">
        <title>101 Dothideomycetes genomes: a test case for predicting lifestyles and emergence of pathogens.</title>
        <authorList>
            <person name="Haridas S."/>
            <person name="Albert R."/>
            <person name="Binder M."/>
            <person name="Bloem J."/>
            <person name="Labutti K."/>
            <person name="Salamov A."/>
            <person name="Andreopoulos B."/>
            <person name="Baker S."/>
            <person name="Barry K."/>
            <person name="Bills G."/>
            <person name="Bluhm B."/>
            <person name="Cannon C."/>
            <person name="Castanera R."/>
            <person name="Culley D."/>
            <person name="Daum C."/>
            <person name="Ezra D."/>
            <person name="Gonzalez J."/>
            <person name="Henrissat B."/>
            <person name="Kuo A."/>
            <person name="Liang C."/>
            <person name="Lipzen A."/>
            <person name="Lutzoni F."/>
            <person name="Magnuson J."/>
            <person name="Mondo S."/>
            <person name="Nolan M."/>
            <person name="Ohm R."/>
            <person name="Pangilinan J."/>
            <person name="Park H.-J."/>
            <person name="Ramirez L."/>
            <person name="Alfaro M."/>
            <person name="Sun H."/>
            <person name="Tritt A."/>
            <person name="Yoshinaga Y."/>
            <person name="Zwiers L.-H."/>
            <person name="Turgeon B."/>
            <person name="Goodwin S."/>
            <person name="Spatafora J."/>
            <person name="Crous P."/>
            <person name="Grigoriev I."/>
        </authorList>
    </citation>
    <scope>NUCLEOTIDE SEQUENCE</scope>
    <source>
        <strain evidence="3">CBS 113389</strain>
    </source>
</reference>
<keyword evidence="1" id="KW-0732">Signal</keyword>
<dbReference type="GO" id="GO:0034198">
    <property type="term" value="P:cellular response to amino acid starvation"/>
    <property type="evidence" value="ECO:0007669"/>
    <property type="project" value="TreeGrafter"/>
</dbReference>
<dbReference type="GO" id="GO:1904262">
    <property type="term" value="P:negative regulation of TORC1 signaling"/>
    <property type="evidence" value="ECO:0007669"/>
    <property type="project" value="TreeGrafter"/>
</dbReference>
<feature type="region of interest" description="Disordered" evidence="2">
    <location>
        <begin position="140"/>
        <end position="174"/>
    </location>
</feature>
<dbReference type="GO" id="GO:1990130">
    <property type="term" value="C:GATOR1 complex"/>
    <property type="evidence" value="ECO:0007669"/>
    <property type="project" value="TreeGrafter"/>
</dbReference>
<dbReference type="GO" id="GO:0005774">
    <property type="term" value="C:vacuolar membrane"/>
    <property type="evidence" value="ECO:0007669"/>
    <property type="project" value="UniProtKB-SubCell"/>
</dbReference>
<feature type="compositionally biased region" description="Basic and acidic residues" evidence="2">
    <location>
        <begin position="39"/>
        <end position="53"/>
    </location>
</feature>
<feature type="region of interest" description="Disordered" evidence="2">
    <location>
        <begin position="29"/>
        <end position="89"/>
    </location>
</feature>
<evidence type="ECO:0000256" key="1">
    <source>
        <dbReference type="RuleBase" id="RU368069"/>
    </source>
</evidence>
<sequence>MVQNRSLPRRHSLIAVVLVARLRPGPRLIFHYPPSPQRRPREDDWPEHSKYDSEPDPDAVDLPSSLTQSARDVQGISPTGTTDADNEENATGTLLGYSEDTLQKLLAPGCWADRKKFEVCLNGLTFVGHPVWAAQDGSWSRKHAHDDAGTKQESTPKTLGTSAASGSDTSVPTSPEPISMFNVVFVLDSARSNDNQQLASDLYNHVARKLSKALHYFQRQSQYVGLQTTTLLHLTAKARQDGASLAKLNVQAVDRSELAWVLKELYEKISIGEIAGIRLSGMEMSLQKPQVAPPERQDESELGPHSGLLLLQNKAALLLELTHADASPLVMFIQGHTPTKSMQKQSAKLGIPLDEVLGLARHLIKWRKARAIKPLHPRNTYVIGREAPFEQLQTYYIDDYSKRFPLLPSLPQILKVLNGKPIKWGALIMSSDHRTPYMSILAYLVQHRFVEQLKTYGWLQAP</sequence>
<dbReference type="GeneID" id="54471762"/>
<keyword evidence="4" id="KW-1185">Reference proteome</keyword>
<dbReference type="AlphaFoldDB" id="A0A6A6Q2M2"/>
<evidence type="ECO:0000313" key="4">
    <source>
        <dbReference type="Proteomes" id="UP000799767"/>
    </source>
</evidence>
<dbReference type="InterPro" id="IPR005365">
    <property type="entry name" value="Npr3"/>
</dbReference>
<organism evidence="3 4">
    <name type="scientific">Neohortaea acidophila</name>
    <dbReference type="NCBI Taxonomy" id="245834"/>
    <lineage>
        <taxon>Eukaryota</taxon>
        <taxon>Fungi</taxon>
        <taxon>Dikarya</taxon>
        <taxon>Ascomycota</taxon>
        <taxon>Pezizomycotina</taxon>
        <taxon>Dothideomycetes</taxon>
        <taxon>Dothideomycetidae</taxon>
        <taxon>Mycosphaerellales</taxon>
        <taxon>Teratosphaeriaceae</taxon>
        <taxon>Neohortaea</taxon>
    </lineage>
</organism>
<dbReference type="PANTHER" id="PTHR13153">
    <property type="entry name" value="CGTHBA PROTEIN -14 GENE PROTEIN"/>
    <property type="match status" value="1"/>
</dbReference>
<protein>
    <recommendedName>
        <fullName evidence="1">Nitrogen permease regulator 3</fullName>
    </recommendedName>
    <alternativeName>
        <fullName evidence="1">Required for meiotic nuclear division protein 11</fullName>
    </alternativeName>
</protein>
<feature type="compositionally biased region" description="Polar residues" evidence="2">
    <location>
        <begin position="64"/>
        <end position="83"/>
    </location>
</feature>
<gene>
    <name evidence="3" type="ORF">BDY17DRAFT_246855</name>
</gene>
<name>A0A6A6Q2M2_9PEZI</name>
<dbReference type="Pfam" id="PF03666">
    <property type="entry name" value="NPR3"/>
    <property type="match status" value="2"/>
</dbReference>
<dbReference type="EMBL" id="MU001632">
    <property type="protein sequence ID" value="KAF2486778.1"/>
    <property type="molecule type" value="Genomic_DNA"/>
</dbReference>
<comment type="function">
    <text evidence="1">Mediates inactivation of the TORC1 complex in response to amino acid starvation. Required for meiotic nuclear division.</text>
</comment>
<comment type="subcellular location">
    <subcellularLocation>
        <location evidence="1">Vacuole membrane</location>
        <topology evidence="1">Peripheral membrane protein</topology>
    </subcellularLocation>
</comment>
<evidence type="ECO:0000256" key="2">
    <source>
        <dbReference type="SAM" id="MobiDB-lite"/>
    </source>
</evidence>
<dbReference type="RefSeq" id="XP_033593347.1">
    <property type="nucleotide sequence ID" value="XM_033730760.1"/>
</dbReference>